<dbReference type="AlphaFoldDB" id="U7TQ15"/>
<protein>
    <submittedName>
        <fullName evidence="1">Uncharacterized protein</fullName>
    </submittedName>
</protein>
<gene>
    <name evidence="1" type="ORF">HMPREF1767_01908</name>
</gene>
<sequence length="85" mass="10512">MQIYTTRKVNNQVDFRIISKIIEILRKKSIDDDYLQIFKIERNKIVNDEKEIILKYDSKKNFELWSIRDNFENGTYWTILFPEEY</sequence>
<dbReference type="PATRIC" id="fig|1316587.3.peg.1898"/>
<comment type="caution">
    <text evidence="1">The sequence shown here is derived from an EMBL/GenBank/DDBJ whole genome shotgun (WGS) entry which is preliminary data.</text>
</comment>
<accession>U7TQ15</accession>
<proteinExistence type="predicted"/>
<organism evidence="1">
    <name type="scientific">Fusobacterium nucleatum CTI-6</name>
    <dbReference type="NCBI Taxonomy" id="1316587"/>
    <lineage>
        <taxon>Bacteria</taxon>
        <taxon>Fusobacteriati</taxon>
        <taxon>Fusobacteriota</taxon>
        <taxon>Fusobacteriia</taxon>
        <taxon>Fusobacteriales</taxon>
        <taxon>Fusobacteriaceae</taxon>
        <taxon>Fusobacterium</taxon>
    </lineage>
</organism>
<dbReference type="EMBL" id="AXNV01000021">
    <property type="protein sequence ID" value="ERT46450.1"/>
    <property type="molecule type" value="Genomic_DNA"/>
</dbReference>
<reference evidence="1" key="1">
    <citation type="submission" date="2013-10" db="EMBL/GenBank/DDBJ databases">
        <title>The Genome Sequence of Fusobacterium nucleatum CTI-6.</title>
        <authorList>
            <consortium name="The Broad Institute Genomics Platform"/>
            <person name="Earl A."/>
            <person name="Ward D."/>
            <person name="Feldgarden M."/>
            <person name="Gevers D."/>
            <person name="Kostic A."/>
            <person name="Garrett W."/>
            <person name="Young S.K."/>
            <person name="Zeng Q."/>
            <person name="Gargeya S."/>
            <person name="Fitzgerald M."/>
            <person name="Abouelleil A."/>
            <person name="Alvarado L."/>
            <person name="Berlin A.M."/>
            <person name="Chapman S.B."/>
            <person name="Gainer-Dewar J."/>
            <person name="Goldberg J."/>
            <person name="Gnerre S."/>
            <person name="Griggs A."/>
            <person name="Gujja S."/>
            <person name="Hansen M."/>
            <person name="Howarth C."/>
            <person name="Imamovic A."/>
            <person name="Ireland A."/>
            <person name="Larimer J."/>
            <person name="McCowan C."/>
            <person name="Murphy C."/>
            <person name="Pearson M."/>
            <person name="Poon T.W."/>
            <person name="Priest M."/>
            <person name="Roberts A."/>
            <person name="Saif S."/>
            <person name="Shea T."/>
            <person name="Sykes S."/>
            <person name="Wortman J."/>
            <person name="Nusbaum C."/>
            <person name="Birren B."/>
        </authorList>
    </citation>
    <scope>NUCLEOTIDE SEQUENCE [LARGE SCALE GENOMIC DNA]</scope>
    <source>
        <strain evidence="1">CTI-6</strain>
    </source>
</reference>
<evidence type="ECO:0000313" key="1">
    <source>
        <dbReference type="EMBL" id="ERT46450.1"/>
    </source>
</evidence>
<name>U7TQ15_FUSNU</name>